<proteinExistence type="predicted"/>
<dbReference type="PANTHER" id="PTHR31963:SF29">
    <property type="entry name" value="OS02G0566400 PROTEIN"/>
    <property type="match status" value="1"/>
</dbReference>
<feature type="region of interest" description="Disordered" evidence="1">
    <location>
        <begin position="29"/>
        <end position="49"/>
    </location>
</feature>
<keyword evidence="2" id="KW-1133">Transmembrane helix</keyword>
<feature type="region of interest" description="Disordered" evidence="1">
    <location>
        <begin position="376"/>
        <end position="400"/>
    </location>
</feature>
<feature type="transmembrane region" description="Helical" evidence="2">
    <location>
        <begin position="92"/>
        <end position="113"/>
    </location>
</feature>
<evidence type="ECO:0000313" key="3">
    <source>
        <dbReference type="EMBL" id="PKA51499.1"/>
    </source>
</evidence>
<reference evidence="3 4" key="1">
    <citation type="journal article" date="2017" name="Nature">
        <title>The Apostasia genome and the evolution of orchids.</title>
        <authorList>
            <person name="Zhang G.Q."/>
            <person name="Liu K.W."/>
            <person name="Li Z."/>
            <person name="Lohaus R."/>
            <person name="Hsiao Y.Y."/>
            <person name="Niu S.C."/>
            <person name="Wang J.Y."/>
            <person name="Lin Y.C."/>
            <person name="Xu Q."/>
            <person name="Chen L.J."/>
            <person name="Yoshida K."/>
            <person name="Fujiwara S."/>
            <person name="Wang Z.W."/>
            <person name="Zhang Y.Q."/>
            <person name="Mitsuda N."/>
            <person name="Wang M."/>
            <person name="Liu G.H."/>
            <person name="Pecoraro L."/>
            <person name="Huang H.X."/>
            <person name="Xiao X.J."/>
            <person name="Lin M."/>
            <person name="Wu X.Y."/>
            <person name="Wu W.L."/>
            <person name="Chen Y.Y."/>
            <person name="Chang S.B."/>
            <person name="Sakamoto S."/>
            <person name="Ohme-Takagi M."/>
            <person name="Yagi M."/>
            <person name="Zeng S.J."/>
            <person name="Shen C.Y."/>
            <person name="Yeh C.M."/>
            <person name="Luo Y.B."/>
            <person name="Tsai W.C."/>
            <person name="Van de Peer Y."/>
            <person name="Liu Z.J."/>
        </authorList>
    </citation>
    <scope>NUCLEOTIDE SEQUENCE [LARGE SCALE GENOMIC DNA]</scope>
    <source>
        <strain evidence="4">cv. Shenzhen</strain>
        <tissue evidence="3">Stem</tissue>
    </source>
</reference>
<feature type="transmembrane region" description="Helical" evidence="2">
    <location>
        <begin position="318"/>
        <end position="343"/>
    </location>
</feature>
<dbReference type="PANTHER" id="PTHR31963">
    <property type="entry name" value="RAS GUANINE NUCLEOTIDE EXCHANGE FACTOR K"/>
    <property type="match status" value="1"/>
</dbReference>
<dbReference type="Pfam" id="PF12056">
    <property type="entry name" value="DUF3537"/>
    <property type="match status" value="1"/>
</dbReference>
<sequence length="471" mass="52782">MYMHLICSRLEGKSAPPPLHPVPFPTPDQLRPITKPHSQPEMDKGGCGGKSPLLPNKAAYQRCLSHAGDELKSFRSCLRWLYVDQSDPLRAAASWSLFVLFTIAVPLASHFLMSYSPSRRAYDSVVQLALSGSAALSYLCLGAFVSRHGLRRFLFLDKLRLESERVRLGYTTQLTRSFRILSLFVLPCFAGEVAYKLAWYLSGEERVPPALLFMGSGVLAECIFAFLELASWIYRTAIFFLVCVLFRLMCYLQILRLQDFGGAFNEEADVAPVLRAHLRIRRQLRIISHRYRVFNVYCVVIVTVSQFATLLVTTRPSAVVNFFNAGEIALCSIGLVTGLLVCLRSAAKITHKAQAITSQAAAWHVCATIDSYTEDSEIPSVEVNEEEESDHGDDEEDAIDDDDDLDESKLISSHVSTISFQKRQALVTYLENNRAGITVFGFVVDRTWLHALFMIEFSLVMWLLGKTIGIS</sequence>
<evidence type="ECO:0000256" key="2">
    <source>
        <dbReference type="SAM" id="Phobius"/>
    </source>
</evidence>
<gene>
    <name evidence="3" type="ORF">AXF42_Ash002865</name>
</gene>
<dbReference type="AlphaFoldDB" id="A0A2I0A7H3"/>
<feature type="transmembrane region" description="Helical" evidence="2">
    <location>
        <begin position="125"/>
        <end position="145"/>
    </location>
</feature>
<feature type="transmembrane region" description="Helical" evidence="2">
    <location>
        <begin position="447"/>
        <end position="465"/>
    </location>
</feature>
<dbReference type="STRING" id="1088818.A0A2I0A7H3"/>
<dbReference type="OrthoDB" id="1916325at2759"/>
<dbReference type="Proteomes" id="UP000236161">
    <property type="component" value="Unassembled WGS sequence"/>
</dbReference>
<evidence type="ECO:0000256" key="1">
    <source>
        <dbReference type="SAM" id="MobiDB-lite"/>
    </source>
</evidence>
<keyword evidence="2" id="KW-0812">Transmembrane</keyword>
<keyword evidence="2" id="KW-0472">Membrane</keyword>
<dbReference type="EMBL" id="KZ452013">
    <property type="protein sequence ID" value="PKA51499.1"/>
    <property type="molecule type" value="Genomic_DNA"/>
</dbReference>
<feature type="transmembrane region" description="Helical" evidence="2">
    <location>
        <begin position="291"/>
        <end position="312"/>
    </location>
</feature>
<accession>A0A2I0A7H3</accession>
<protein>
    <submittedName>
        <fullName evidence="3">Uncharacterized protein</fullName>
    </submittedName>
</protein>
<name>A0A2I0A7H3_9ASPA</name>
<keyword evidence="4" id="KW-1185">Reference proteome</keyword>
<feature type="transmembrane region" description="Helical" evidence="2">
    <location>
        <begin position="233"/>
        <end position="252"/>
    </location>
</feature>
<dbReference type="InterPro" id="IPR021924">
    <property type="entry name" value="DUF3537"/>
</dbReference>
<feature type="transmembrane region" description="Helical" evidence="2">
    <location>
        <begin position="178"/>
        <end position="198"/>
    </location>
</feature>
<organism evidence="3 4">
    <name type="scientific">Apostasia shenzhenica</name>
    <dbReference type="NCBI Taxonomy" id="1088818"/>
    <lineage>
        <taxon>Eukaryota</taxon>
        <taxon>Viridiplantae</taxon>
        <taxon>Streptophyta</taxon>
        <taxon>Embryophyta</taxon>
        <taxon>Tracheophyta</taxon>
        <taxon>Spermatophyta</taxon>
        <taxon>Magnoliopsida</taxon>
        <taxon>Liliopsida</taxon>
        <taxon>Asparagales</taxon>
        <taxon>Orchidaceae</taxon>
        <taxon>Apostasioideae</taxon>
        <taxon>Apostasia</taxon>
    </lineage>
</organism>
<evidence type="ECO:0000313" key="4">
    <source>
        <dbReference type="Proteomes" id="UP000236161"/>
    </source>
</evidence>